<name>A0A1G2INU0_9BACT</name>
<dbReference type="Pfam" id="PF04556">
    <property type="entry name" value="DpnII"/>
    <property type="match status" value="1"/>
</dbReference>
<feature type="domain" description="Restriction endonuclease type II DpnII-like" evidence="1">
    <location>
        <begin position="164"/>
        <end position="255"/>
    </location>
</feature>
<dbReference type="AlphaFoldDB" id="A0A1G2INU0"/>
<dbReference type="InterPro" id="IPR007637">
    <property type="entry name" value="Restrct_endonuc_II_DpnII-like"/>
</dbReference>
<gene>
    <name evidence="2" type="ORF">A3G45_03475</name>
</gene>
<sequence>MKKSQDNLFYFDVSKNNPEKILDKFYVFDEKNLHLGEYISNTKDVKNILITIRTLQTKNENEEVVDKYFLELSRIMNKFSNCSEFACFINACDSFLDYAKNDIALLKKITNLYFEKRVLNETVPEEWIQAIIDSNAPAKKGKCGENKLLWILGKSGFAEVFSWEDFLKKQKCVAKFSSIFSIKDVRKRLGIKLATKKQDKKLDLIIKFENRIYICEAKHLNTGGGGQDKQISELIEIVSLKEKNKNISYISFLDGVYSNIIIGGADGGGKLIKQRQEIKKYLKKNLSNFWVNTAGFVALFENK</sequence>
<organism evidence="2 3">
    <name type="scientific">Candidatus Staskawiczbacteria bacterium RIFCSPLOWO2_12_FULL_37_15</name>
    <dbReference type="NCBI Taxonomy" id="1802218"/>
    <lineage>
        <taxon>Bacteria</taxon>
        <taxon>Candidatus Staskawicziibacteriota</taxon>
    </lineage>
</organism>
<dbReference type="EMBL" id="MHPE01000034">
    <property type="protein sequence ID" value="OGZ76456.1"/>
    <property type="molecule type" value="Genomic_DNA"/>
</dbReference>
<dbReference type="Proteomes" id="UP000178632">
    <property type="component" value="Unassembled WGS sequence"/>
</dbReference>
<reference evidence="2 3" key="1">
    <citation type="journal article" date="2016" name="Nat. Commun.">
        <title>Thousands of microbial genomes shed light on interconnected biogeochemical processes in an aquifer system.</title>
        <authorList>
            <person name="Anantharaman K."/>
            <person name="Brown C.T."/>
            <person name="Hug L.A."/>
            <person name="Sharon I."/>
            <person name="Castelle C.J."/>
            <person name="Probst A.J."/>
            <person name="Thomas B.C."/>
            <person name="Singh A."/>
            <person name="Wilkins M.J."/>
            <person name="Karaoz U."/>
            <person name="Brodie E.L."/>
            <person name="Williams K.H."/>
            <person name="Hubbard S.S."/>
            <person name="Banfield J.F."/>
        </authorList>
    </citation>
    <scope>NUCLEOTIDE SEQUENCE [LARGE SCALE GENOMIC DNA]</scope>
</reference>
<proteinExistence type="predicted"/>
<comment type="caution">
    <text evidence="2">The sequence shown here is derived from an EMBL/GenBank/DDBJ whole genome shotgun (WGS) entry which is preliminary data.</text>
</comment>
<accession>A0A1G2INU0</accession>
<protein>
    <recommendedName>
        <fullName evidence="1">Restriction endonuclease type II DpnII-like domain-containing protein</fullName>
    </recommendedName>
</protein>
<evidence type="ECO:0000313" key="2">
    <source>
        <dbReference type="EMBL" id="OGZ76456.1"/>
    </source>
</evidence>
<evidence type="ECO:0000259" key="1">
    <source>
        <dbReference type="Pfam" id="PF04556"/>
    </source>
</evidence>
<evidence type="ECO:0000313" key="3">
    <source>
        <dbReference type="Proteomes" id="UP000178632"/>
    </source>
</evidence>